<reference evidence="2" key="2">
    <citation type="submission" date="2014-06" db="EMBL/GenBank/DDBJ databases">
        <authorList>
            <person name="Aslett M."/>
        </authorList>
    </citation>
    <scope>NUCLEOTIDE SEQUENCE</scope>
</reference>
<dbReference type="Proteomes" id="UP000492820">
    <property type="component" value="Unassembled WGS sequence"/>
</dbReference>
<accession>A0A068WCC5</accession>
<keyword evidence="1" id="KW-0175">Coiled coil</keyword>
<reference evidence="4" key="3">
    <citation type="submission" date="2020-10" db="UniProtKB">
        <authorList>
            <consortium name="WormBaseParasite"/>
        </authorList>
    </citation>
    <scope>IDENTIFICATION</scope>
</reference>
<evidence type="ECO:0000256" key="1">
    <source>
        <dbReference type="SAM" id="Coils"/>
    </source>
</evidence>
<protein>
    <submittedName>
        <fullName evidence="4">Dynein regulatory complex protein 10</fullName>
    </submittedName>
</protein>
<reference evidence="2 3" key="1">
    <citation type="journal article" date="2013" name="Nature">
        <title>The genomes of four tapeworm species reveal adaptations to parasitism.</title>
        <authorList>
            <person name="Tsai I.J."/>
            <person name="Zarowiecki M."/>
            <person name="Holroyd N."/>
            <person name="Garciarrubio A."/>
            <person name="Sanchez-Flores A."/>
            <person name="Brooks K.L."/>
            <person name="Tracey A."/>
            <person name="Bobes R.J."/>
            <person name="Fragoso G."/>
            <person name="Sciutto E."/>
            <person name="Aslett M."/>
            <person name="Beasley H."/>
            <person name="Bennett H.M."/>
            <person name="Cai J."/>
            <person name="Camicia F."/>
            <person name="Clark R."/>
            <person name="Cucher M."/>
            <person name="De Silva N."/>
            <person name="Day T.A."/>
            <person name="Deplazes P."/>
            <person name="Estrada K."/>
            <person name="Fernandez C."/>
            <person name="Holland P.W."/>
            <person name="Hou J."/>
            <person name="Hu S."/>
            <person name="Huckvale T."/>
            <person name="Hung S.S."/>
            <person name="Kamenetzky L."/>
            <person name="Keane J.A."/>
            <person name="Kiss F."/>
            <person name="Koziol U."/>
            <person name="Lambert O."/>
            <person name="Liu K."/>
            <person name="Luo X."/>
            <person name="Luo Y."/>
            <person name="Macchiaroli N."/>
            <person name="Nichol S."/>
            <person name="Paps J."/>
            <person name="Parkinson J."/>
            <person name="Pouchkina-Stantcheva N."/>
            <person name="Riddiford N."/>
            <person name="Rosenzvit M."/>
            <person name="Salinas G."/>
            <person name="Wasmuth J.D."/>
            <person name="Zamanian M."/>
            <person name="Zheng Y."/>
            <person name="Cai X."/>
            <person name="Soberon X."/>
            <person name="Olson P.D."/>
            <person name="Laclette J.P."/>
            <person name="Brehm K."/>
            <person name="Berriman M."/>
            <person name="Garciarrubio A."/>
            <person name="Bobes R.J."/>
            <person name="Fragoso G."/>
            <person name="Sanchez-Flores A."/>
            <person name="Estrada K."/>
            <person name="Cevallos M.A."/>
            <person name="Morett E."/>
            <person name="Gonzalez V."/>
            <person name="Portillo T."/>
            <person name="Ochoa-Leyva A."/>
            <person name="Jose M.V."/>
            <person name="Sciutto E."/>
            <person name="Landa A."/>
            <person name="Jimenez L."/>
            <person name="Valdes V."/>
            <person name="Carrero J.C."/>
            <person name="Larralde C."/>
            <person name="Morales-Montor J."/>
            <person name="Limon-Lason J."/>
            <person name="Soberon X."/>
            <person name="Laclette J.P."/>
        </authorList>
    </citation>
    <scope>NUCLEOTIDE SEQUENCE [LARGE SCALE GENOMIC DNA]</scope>
</reference>
<name>A0A068WCC5_ECHGR</name>
<evidence type="ECO:0000313" key="4">
    <source>
        <dbReference type="WBParaSite" id="EgrG_000770400"/>
    </source>
</evidence>
<organism evidence="2">
    <name type="scientific">Echinococcus granulosus</name>
    <name type="common">Hydatid tapeworm</name>
    <dbReference type="NCBI Taxonomy" id="6210"/>
    <lineage>
        <taxon>Eukaryota</taxon>
        <taxon>Metazoa</taxon>
        <taxon>Spiralia</taxon>
        <taxon>Lophotrochozoa</taxon>
        <taxon>Platyhelminthes</taxon>
        <taxon>Cestoda</taxon>
        <taxon>Eucestoda</taxon>
        <taxon>Cyclophyllidea</taxon>
        <taxon>Taeniidae</taxon>
        <taxon>Echinococcus</taxon>
        <taxon>Echinococcus granulosus group</taxon>
    </lineage>
</organism>
<feature type="coiled-coil region" evidence="1">
    <location>
        <begin position="1"/>
        <end position="62"/>
    </location>
</feature>
<dbReference type="WBParaSite" id="EgrG_000770400">
    <property type="protein sequence ID" value="EgrG_000770400"/>
    <property type="gene ID" value="EgrG_000770400"/>
</dbReference>
<dbReference type="EMBL" id="LK028576">
    <property type="protein sequence ID" value="CDS15306.1"/>
    <property type="molecule type" value="Genomic_DNA"/>
</dbReference>
<gene>
    <name evidence="2" type="ORF">EgrG_000770400</name>
</gene>
<proteinExistence type="predicted"/>
<evidence type="ECO:0000313" key="2">
    <source>
        <dbReference type="EMBL" id="CDS15306.1"/>
    </source>
</evidence>
<evidence type="ECO:0000313" key="3">
    <source>
        <dbReference type="Proteomes" id="UP000492820"/>
    </source>
</evidence>
<dbReference type="AlphaFoldDB" id="A0A068WCC5"/>
<sequence>MTALQEKYDELQKTFDNEKEQMEEFQKKMATLWIEHEEMLTHEEAERERQRAADARDAAVTEACRVVGAYARAFLARKAAAATTNTLHRRRRERR</sequence>